<dbReference type="EMBL" id="AYSA01000581">
    <property type="protein sequence ID" value="ESZ90741.1"/>
    <property type="molecule type" value="Genomic_DNA"/>
</dbReference>
<evidence type="ECO:0000313" key="4">
    <source>
        <dbReference type="Proteomes" id="UP000019487"/>
    </source>
</evidence>
<sequence>MEGYPISNSHGSTFTNCNVSDNSQAFLGHSTIQTVNNYNAGYRGPEKDLKIQFREALQSIASNPRFFNIEDAKRDTFEEKGTSVIKYFLSELGHEHEKKLTGLLSSVFDQLLDLFPGLISSFILPIFKDVKRHNPRNEFLFPEQELKDALKLVVEKCQTKKTVILLIDGWDECEPEMQSEGLYFLKDWVDSTIQRKTPLSIKLCLASRLNEIMTERMNAGRKDLRDTVRDALSHKIARKGSTEQDLHQNIDELPEQIEELYKRFVTQLECPKRAWKYLQLFCLPCEAGGFHPWRYPTLLELSFVDTTVARIIQLDTQDKKTVFALDIIDRLQESCGQFLEVIDMDKKYISNTLIESWNYDDYPSHDDDMRSVQPVHKTVVEFIAKKSRFAASFEEASESDWLDARITQLRCWLRLLVVLANPEWGDQDSENLQTCNTPIMNYRLTAFFSAADYYYQITGADRFCKFEPCCNIYDNTSFPQLDKLTLAMTNGLFGYVKVKLPLSDDLRRATARQMPLLLCAVSCLNHSNLKDYQRGLDLVKVLLLSGSYSVNELYRGLSSWQYLILRTIVIWNVEEHRPDLDIYSLFLEHRANPDINFGPGLRLDESLVKAHLPADPNEMIECGFVGPLCLAPETYDSEYYQSWSFDTN</sequence>
<dbReference type="AlphaFoldDB" id="W9C4D2"/>
<reference evidence="3 4" key="1">
    <citation type="journal article" date="2014" name="Genome Announc.">
        <title>Draft genome sequence of Sclerotinia borealis, a psychrophilic plant pathogenic fungus.</title>
        <authorList>
            <person name="Mardanov A.V."/>
            <person name="Beletsky A.V."/>
            <person name="Kadnikov V.V."/>
            <person name="Ignatov A.N."/>
            <person name="Ravin N.V."/>
        </authorList>
    </citation>
    <scope>NUCLEOTIDE SEQUENCE [LARGE SCALE GENOMIC DNA]</scope>
    <source>
        <strain evidence="4">F-4157</strain>
    </source>
</reference>
<dbReference type="InterPro" id="IPR056884">
    <property type="entry name" value="NPHP3-like_N"/>
</dbReference>
<dbReference type="HOGENOM" id="CLU_422820_0_0_1"/>
<dbReference type="PANTHER" id="PTHR10039:SF5">
    <property type="entry name" value="NACHT DOMAIN-CONTAINING PROTEIN"/>
    <property type="match status" value="1"/>
</dbReference>
<keyword evidence="1" id="KW-0677">Repeat</keyword>
<accession>W9C4D2</accession>
<comment type="caution">
    <text evidence="3">The sequence shown here is derived from an EMBL/GenBank/DDBJ whole genome shotgun (WGS) entry which is preliminary data.</text>
</comment>
<feature type="domain" description="Nephrocystin 3-like N-terminal" evidence="2">
    <location>
        <begin position="77"/>
        <end position="208"/>
    </location>
</feature>
<keyword evidence="4" id="KW-1185">Reference proteome</keyword>
<dbReference type="PANTHER" id="PTHR10039">
    <property type="entry name" value="AMELOGENIN"/>
    <property type="match status" value="1"/>
</dbReference>
<name>W9C4D2_SCLBF</name>
<organism evidence="3 4">
    <name type="scientific">Sclerotinia borealis (strain F-4128)</name>
    <dbReference type="NCBI Taxonomy" id="1432307"/>
    <lineage>
        <taxon>Eukaryota</taxon>
        <taxon>Fungi</taxon>
        <taxon>Dikarya</taxon>
        <taxon>Ascomycota</taxon>
        <taxon>Pezizomycotina</taxon>
        <taxon>Leotiomycetes</taxon>
        <taxon>Helotiales</taxon>
        <taxon>Sclerotiniaceae</taxon>
        <taxon>Sclerotinia</taxon>
    </lineage>
</organism>
<proteinExistence type="predicted"/>
<gene>
    <name evidence="3" type="ORF">SBOR_8875</name>
</gene>
<evidence type="ECO:0000259" key="2">
    <source>
        <dbReference type="Pfam" id="PF24883"/>
    </source>
</evidence>
<dbReference type="Pfam" id="PF24883">
    <property type="entry name" value="NPHP3_N"/>
    <property type="match status" value="1"/>
</dbReference>
<dbReference type="Proteomes" id="UP000019487">
    <property type="component" value="Unassembled WGS sequence"/>
</dbReference>
<dbReference type="STRING" id="1432307.W9C4D2"/>
<evidence type="ECO:0000256" key="1">
    <source>
        <dbReference type="ARBA" id="ARBA00022737"/>
    </source>
</evidence>
<protein>
    <recommendedName>
        <fullName evidence="2">Nephrocystin 3-like N-terminal domain-containing protein</fullName>
    </recommendedName>
</protein>
<dbReference type="OrthoDB" id="7464126at2759"/>
<evidence type="ECO:0000313" key="3">
    <source>
        <dbReference type="EMBL" id="ESZ90741.1"/>
    </source>
</evidence>